<proteinExistence type="predicted"/>
<evidence type="ECO:0008006" key="4">
    <source>
        <dbReference type="Google" id="ProtNLM"/>
    </source>
</evidence>
<feature type="compositionally biased region" description="Low complexity" evidence="1">
    <location>
        <begin position="383"/>
        <end position="440"/>
    </location>
</feature>
<feature type="compositionally biased region" description="Low complexity" evidence="1">
    <location>
        <begin position="484"/>
        <end position="501"/>
    </location>
</feature>
<feature type="region of interest" description="Disordered" evidence="1">
    <location>
        <begin position="294"/>
        <end position="558"/>
    </location>
</feature>
<name>A0AAD7CSM7_MYCRO</name>
<sequence length="558" mass="58116">MSTLDTHDCNLVLTLNHIRRCAGSPLPPATFQRRAGLNFHILTAGAEACDDTQVKTITAGIADAKKLANVAITTLKGDKMENSNGFIHLFGKNLVTPAAISKRFAIVEKLEQPAKVTSLDAFQQSQNDVVFTCIPESDPKAKQAYANVANLGKKTKGTAETPTVNLIRLTPKGIANPESFTEAAARIKAGTNVGLTAFKLDSDGNGLPSLAFTLVHEVQHCIAMLGGEKHFKDQKAAGGNTNAVGINQVQLMPEATKQKNPQNYAWFALLVRGCQPRIFDADCAFGEKLGGVPAKPATAAAAPGSPKAGSATKAGGAAKKTRDLDARAKKPKVKAKKPAKPKAPVKKAPAKPKPVPKKPAKPKAPAKKVPAKPKPVTKKPAAKAKAPVAPKKTASKAPVTPAKKVPTKSVAKPATPAKKVPTKAVAKPATKTPTPKAPVKPTKKVPKKAVAKPTTKKPVSKAPAPPAKKVPAKSVAKPTKKPTSKAPVKPAKTPVAKAPVKSAKKPVTKAPVKTTKPASAPPKSAKKTASKAPATPAKKLPTKAPVSTAQIYIRPYPN</sequence>
<evidence type="ECO:0000256" key="1">
    <source>
        <dbReference type="SAM" id="MobiDB-lite"/>
    </source>
</evidence>
<dbReference type="EMBL" id="JARKIE010000247">
    <property type="protein sequence ID" value="KAJ7661747.1"/>
    <property type="molecule type" value="Genomic_DNA"/>
</dbReference>
<gene>
    <name evidence="2" type="ORF">B0H17DRAFT_1212145</name>
</gene>
<reference evidence="2" key="1">
    <citation type="submission" date="2023-03" db="EMBL/GenBank/DDBJ databases">
        <title>Massive genome expansion in bonnet fungi (Mycena s.s.) driven by repeated elements and novel gene families across ecological guilds.</title>
        <authorList>
            <consortium name="Lawrence Berkeley National Laboratory"/>
            <person name="Harder C.B."/>
            <person name="Miyauchi S."/>
            <person name="Viragh M."/>
            <person name="Kuo A."/>
            <person name="Thoen E."/>
            <person name="Andreopoulos B."/>
            <person name="Lu D."/>
            <person name="Skrede I."/>
            <person name="Drula E."/>
            <person name="Henrissat B."/>
            <person name="Morin E."/>
            <person name="Kohler A."/>
            <person name="Barry K."/>
            <person name="LaButti K."/>
            <person name="Morin E."/>
            <person name="Salamov A."/>
            <person name="Lipzen A."/>
            <person name="Mereny Z."/>
            <person name="Hegedus B."/>
            <person name="Baldrian P."/>
            <person name="Stursova M."/>
            <person name="Weitz H."/>
            <person name="Taylor A."/>
            <person name="Grigoriev I.V."/>
            <person name="Nagy L.G."/>
            <person name="Martin F."/>
            <person name="Kauserud H."/>
        </authorList>
    </citation>
    <scope>NUCLEOTIDE SEQUENCE</scope>
    <source>
        <strain evidence="2">CBHHK067</strain>
    </source>
</reference>
<organism evidence="2 3">
    <name type="scientific">Mycena rosella</name>
    <name type="common">Pink bonnet</name>
    <name type="synonym">Agaricus rosellus</name>
    <dbReference type="NCBI Taxonomy" id="1033263"/>
    <lineage>
        <taxon>Eukaryota</taxon>
        <taxon>Fungi</taxon>
        <taxon>Dikarya</taxon>
        <taxon>Basidiomycota</taxon>
        <taxon>Agaricomycotina</taxon>
        <taxon>Agaricomycetes</taxon>
        <taxon>Agaricomycetidae</taxon>
        <taxon>Agaricales</taxon>
        <taxon>Marasmiineae</taxon>
        <taxon>Mycenaceae</taxon>
        <taxon>Mycena</taxon>
    </lineage>
</organism>
<comment type="caution">
    <text evidence="2">The sequence shown here is derived from an EMBL/GenBank/DDBJ whole genome shotgun (WGS) entry which is preliminary data.</text>
</comment>
<dbReference type="Gene3D" id="3.40.390.10">
    <property type="entry name" value="Collagenase (Catalytic Domain)"/>
    <property type="match status" value="1"/>
</dbReference>
<dbReference type="Proteomes" id="UP001221757">
    <property type="component" value="Unassembled WGS sequence"/>
</dbReference>
<feature type="compositionally biased region" description="Basic residues" evidence="1">
    <location>
        <begin position="329"/>
        <end position="382"/>
    </location>
</feature>
<feature type="compositionally biased region" description="Basic residues" evidence="1">
    <location>
        <begin position="441"/>
        <end position="459"/>
    </location>
</feature>
<dbReference type="InterPro" id="IPR024079">
    <property type="entry name" value="MetalloPept_cat_dom_sf"/>
</dbReference>
<feature type="compositionally biased region" description="Low complexity" evidence="1">
    <location>
        <begin position="294"/>
        <end position="318"/>
    </location>
</feature>
<keyword evidence="3" id="KW-1185">Reference proteome</keyword>
<dbReference type="GO" id="GO:0008237">
    <property type="term" value="F:metallopeptidase activity"/>
    <property type="evidence" value="ECO:0007669"/>
    <property type="project" value="InterPro"/>
</dbReference>
<feature type="compositionally biased region" description="Low complexity" evidence="1">
    <location>
        <begin position="530"/>
        <end position="546"/>
    </location>
</feature>
<feature type="compositionally biased region" description="Low complexity" evidence="1">
    <location>
        <begin position="508"/>
        <end position="523"/>
    </location>
</feature>
<evidence type="ECO:0000313" key="2">
    <source>
        <dbReference type="EMBL" id="KAJ7661747.1"/>
    </source>
</evidence>
<dbReference type="AlphaFoldDB" id="A0AAD7CSM7"/>
<protein>
    <recommendedName>
        <fullName evidence="4">Lysine-specific metallo-endopeptidase domain-containing protein</fullName>
    </recommendedName>
</protein>
<evidence type="ECO:0000313" key="3">
    <source>
        <dbReference type="Proteomes" id="UP001221757"/>
    </source>
</evidence>
<accession>A0AAD7CSM7</accession>